<protein>
    <submittedName>
        <fullName evidence="1">Uncharacterized protein</fullName>
    </submittedName>
</protein>
<proteinExistence type="predicted"/>
<comment type="caution">
    <text evidence="1">The sequence shown here is derived from an EMBL/GenBank/DDBJ whole genome shotgun (WGS) entry which is preliminary data.</text>
</comment>
<dbReference type="EMBL" id="LAZR01009607">
    <property type="protein sequence ID" value="KKM71601.1"/>
    <property type="molecule type" value="Genomic_DNA"/>
</dbReference>
<organism evidence="1">
    <name type="scientific">marine sediment metagenome</name>
    <dbReference type="NCBI Taxonomy" id="412755"/>
    <lineage>
        <taxon>unclassified sequences</taxon>
        <taxon>metagenomes</taxon>
        <taxon>ecological metagenomes</taxon>
    </lineage>
</organism>
<evidence type="ECO:0000313" key="1">
    <source>
        <dbReference type="EMBL" id="KKM71601.1"/>
    </source>
</evidence>
<dbReference type="AlphaFoldDB" id="A0A0F9KAA0"/>
<gene>
    <name evidence="1" type="ORF">LCGC14_1428920</name>
</gene>
<reference evidence="1" key="1">
    <citation type="journal article" date="2015" name="Nature">
        <title>Complex archaea that bridge the gap between prokaryotes and eukaryotes.</title>
        <authorList>
            <person name="Spang A."/>
            <person name="Saw J.H."/>
            <person name="Jorgensen S.L."/>
            <person name="Zaremba-Niedzwiedzka K."/>
            <person name="Martijn J."/>
            <person name="Lind A.E."/>
            <person name="van Eijk R."/>
            <person name="Schleper C."/>
            <person name="Guy L."/>
            <person name="Ettema T.J."/>
        </authorList>
    </citation>
    <scope>NUCLEOTIDE SEQUENCE</scope>
</reference>
<name>A0A0F9KAA0_9ZZZZ</name>
<accession>A0A0F9KAA0</accession>
<sequence>MELLERASNFENRKWSGLTTSDRVNAAREAKELILSLNEVYKETKDTQLMDVMKRLTAIKKKIEKRLKGRLL</sequence>